<dbReference type="AlphaFoldDB" id="A0A8H3IDB0"/>
<dbReference type="SUPFAM" id="SSF57850">
    <property type="entry name" value="RING/U-box"/>
    <property type="match status" value="1"/>
</dbReference>
<evidence type="ECO:0000256" key="2">
    <source>
        <dbReference type="ARBA" id="ARBA00022771"/>
    </source>
</evidence>
<dbReference type="GO" id="GO:0008270">
    <property type="term" value="F:zinc ion binding"/>
    <property type="evidence" value="ECO:0007669"/>
    <property type="project" value="UniProtKB-KW"/>
</dbReference>
<dbReference type="PANTHER" id="PTHR15710:SF245">
    <property type="entry name" value="RING-TYPE DOMAIN-CONTAINING PROTEIN"/>
    <property type="match status" value="1"/>
</dbReference>
<keyword evidence="2 4" id="KW-0863">Zinc-finger</keyword>
<evidence type="ECO:0000256" key="4">
    <source>
        <dbReference type="PROSITE-ProRule" id="PRU00175"/>
    </source>
</evidence>
<sequence>MAKEFLARILRIENTVASDGSEDCVICHDKCGTLSPETGIVELGVRLPCSHIVGSACIAIWLANNNTCPLCRYECFPGQPRPYMEHGMMQGTGHEDFNDVQRHAGESDQGYVARLLSHGESQDNPLGLALYYSQQLNLSLPASFLALDIADSAEILISLDSLEDRSSTSVAAASVYIASYIHHQQRNLTDIARLAVVEERAVFNVYRAIYADRYQLVNEDWRRNVGGATLAEAAELLPSLTFPPLGYDSTDDESEGEEHTEDDDQVLSSAIGGLELVKDLCLEFNGEDDPNNPICLMAKKVADEMNSMTIDWKTTNPWTIAAACTYMASHLTFLPKSIGEISAVSGIRLAWICDTYGVMYGVREQLVQEAWFQPFFFTRSEAYRCLPAPDIVTGRR</sequence>
<dbReference type="PROSITE" id="PS50089">
    <property type="entry name" value="ZF_RING_2"/>
    <property type="match status" value="1"/>
</dbReference>
<evidence type="ECO:0000256" key="5">
    <source>
        <dbReference type="SAM" id="MobiDB-lite"/>
    </source>
</evidence>
<evidence type="ECO:0000313" key="8">
    <source>
        <dbReference type="Proteomes" id="UP000664534"/>
    </source>
</evidence>
<dbReference type="InterPro" id="IPR036915">
    <property type="entry name" value="Cyclin-like_sf"/>
</dbReference>
<feature type="region of interest" description="Disordered" evidence="5">
    <location>
        <begin position="242"/>
        <end position="264"/>
    </location>
</feature>
<dbReference type="GO" id="GO:0005737">
    <property type="term" value="C:cytoplasm"/>
    <property type="evidence" value="ECO:0007669"/>
    <property type="project" value="TreeGrafter"/>
</dbReference>
<protein>
    <recommendedName>
        <fullName evidence="6">RING-type domain-containing protein</fullName>
    </recommendedName>
</protein>
<evidence type="ECO:0000256" key="3">
    <source>
        <dbReference type="ARBA" id="ARBA00022833"/>
    </source>
</evidence>
<dbReference type="Pfam" id="PF00382">
    <property type="entry name" value="TFIIB"/>
    <property type="match status" value="1"/>
</dbReference>
<dbReference type="InterPro" id="IPR013083">
    <property type="entry name" value="Znf_RING/FYVE/PHD"/>
</dbReference>
<keyword evidence="3" id="KW-0862">Zinc</keyword>
<dbReference type="SUPFAM" id="SSF47954">
    <property type="entry name" value="Cyclin-like"/>
    <property type="match status" value="2"/>
</dbReference>
<evidence type="ECO:0000259" key="6">
    <source>
        <dbReference type="PROSITE" id="PS50089"/>
    </source>
</evidence>
<accession>A0A8H3IDB0</accession>
<dbReference type="InterPro" id="IPR013150">
    <property type="entry name" value="TFIIB_cyclin"/>
</dbReference>
<dbReference type="OrthoDB" id="8062037at2759"/>
<dbReference type="GO" id="GO:0017025">
    <property type="term" value="F:TBP-class protein binding"/>
    <property type="evidence" value="ECO:0007669"/>
    <property type="project" value="InterPro"/>
</dbReference>
<comment type="caution">
    <text evidence="7">The sequence shown here is derived from an EMBL/GenBank/DDBJ whole genome shotgun (WGS) entry which is preliminary data.</text>
</comment>
<dbReference type="GO" id="GO:0061630">
    <property type="term" value="F:ubiquitin protein ligase activity"/>
    <property type="evidence" value="ECO:0007669"/>
    <property type="project" value="TreeGrafter"/>
</dbReference>
<proteinExistence type="predicted"/>
<dbReference type="Gene3D" id="1.10.472.10">
    <property type="entry name" value="Cyclin-like"/>
    <property type="match status" value="2"/>
</dbReference>
<keyword evidence="8" id="KW-1185">Reference proteome</keyword>
<dbReference type="PANTHER" id="PTHR15710">
    <property type="entry name" value="E3 UBIQUITIN-PROTEIN LIGASE PRAJA"/>
    <property type="match status" value="1"/>
</dbReference>
<evidence type="ECO:0000256" key="1">
    <source>
        <dbReference type="ARBA" id="ARBA00022723"/>
    </source>
</evidence>
<reference evidence="7" key="1">
    <citation type="submission" date="2021-03" db="EMBL/GenBank/DDBJ databases">
        <authorList>
            <person name="Tagirdzhanova G."/>
        </authorList>
    </citation>
    <scope>NUCLEOTIDE SEQUENCE</scope>
</reference>
<dbReference type="Pfam" id="PF13639">
    <property type="entry name" value="zf-RING_2"/>
    <property type="match status" value="1"/>
</dbReference>
<gene>
    <name evidence="7" type="ORF">IMSHALPRED_006028</name>
</gene>
<organism evidence="7 8">
    <name type="scientific">Imshaugia aleurites</name>
    <dbReference type="NCBI Taxonomy" id="172621"/>
    <lineage>
        <taxon>Eukaryota</taxon>
        <taxon>Fungi</taxon>
        <taxon>Dikarya</taxon>
        <taxon>Ascomycota</taxon>
        <taxon>Pezizomycotina</taxon>
        <taxon>Lecanoromycetes</taxon>
        <taxon>OSLEUM clade</taxon>
        <taxon>Lecanoromycetidae</taxon>
        <taxon>Lecanorales</taxon>
        <taxon>Lecanorineae</taxon>
        <taxon>Parmeliaceae</taxon>
        <taxon>Imshaugia</taxon>
    </lineage>
</organism>
<keyword evidence="1" id="KW-0479">Metal-binding</keyword>
<feature type="compositionally biased region" description="Acidic residues" evidence="5">
    <location>
        <begin position="249"/>
        <end position="264"/>
    </location>
</feature>
<dbReference type="InterPro" id="IPR001841">
    <property type="entry name" value="Znf_RING"/>
</dbReference>
<evidence type="ECO:0000313" key="7">
    <source>
        <dbReference type="EMBL" id="CAF9923827.1"/>
    </source>
</evidence>
<dbReference type="Gene3D" id="3.30.40.10">
    <property type="entry name" value="Zinc/RING finger domain, C3HC4 (zinc finger)"/>
    <property type="match status" value="1"/>
</dbReference>
<name>A0A8H3IDB0_9LECA</name>
<dbReference type="EMBL" id="CAJPDT010000034">
    <property type="protein sequence ID" value="CAF9923827.1"/>
    <property type="molecule type" value="Genomic_DNA"/>
</dbReference>
<dbReference type="GO" id="GO:0016567">
    <property type="term" value="P:protein ubiquitination"/>
    <property type="evidence" value="ECO:0007669"/>
    <property type="project" value="TreeGrafter"/>
</dbReference>
<feature type="domain" description="RING-type" evidence="6">
    <location>
        <begin position="24"/>
        <end position="72"/>
    </location>
</feature>
<dbReference type="Proteomes" id="UP000664534">
    <property type="component" value="Unassembled WGS sequence"/>
</dbReference>